<name>A0A256J5E7_HALEZ</name>
<evidence type="ECO:0000313" key="2">
    <source>
        <dbReference type="EMBL" id="OYR64028.1"/>
    </source>
</evidence>
<gene>
    <name evidence="2" type="ORF">DJ80_06445</name>
</gene>
<organism evidence="2 3">
    <name type="scientific">Halorubrum ezzemoulense</name>
    <name type="common">Halorubrum chaoviator</name>
    <dbReference type="NCBI Taxonomy" id="337243"/>
    <lineage>
        <taxon>Archaea</taxon>
        <taxon>Methanobacteriati</taxon>
        <taxon>Methanobacteriota</taxon>
        <taxon>Stenosarchaea group</taxon>
        <taxon>Halobacteria</taxon>
        <taxon>Halobacteriales</taxon>
        <taxon>Haloferacaceae</taxon>
        <taxon>Halorubrum</taxon>
    </lineage>
</organism>
<dbReference type="SUPFAM" id="SSF54593">
    <property type="entry name" value="Glyoxalase/Bleomycin resistance protein/Dihydroxybiphenyl dioxygenase"/>
    <property type="match status" value="1"/>
</dbReference>
<dbReference type="GO" id="GO:0051213">
    <property type="term" value="F:dioxygenase activity"/>
    <property type="evidence" value="ECO:0007669"/>
    <property type="project" value="UniProtKB-KW"/>
</dbReference>
<dbReference type="PROSITE" id="PS51819">
    <property type="entry name" value="VOC"/>
    <property type="match status" value="1"/>
</dbReference>
<dbReference type="EMBL" id="NHOZ01000056">
    <property type="protein sequence ID" value="OYR64028.1"/>
    <property type="molecule type" value="Genomic_DNA"/>
</dbReference>
<dbReference type="Pfam" id="PF00903">
    <property type="entry name" value="Glyoxalase"/>
    <property type="match status" value="1"/>
</dbReference>
<dbReference type="Gene3D" id="3.10.180.10">
    <property type="entry name" value="2,3-Dihydroxybiphenyl 1,2-Dioxygenase, domain 1"/>
    <property type="match status" value="1"/>
</dbReference>
<dbReference type="InterPro" id="IPR004360">
    <property type="entry name" value="Glyas_Fos-R_dOase_dom"/>
</dbReference>
<sequence length="157" mass="16899">MSENDSAARLVGINHVALPVGDAEAATEFYGSVFEFEVRGRSDAGVFLDMGDQFLALMETAADANGDGMIGDHRHVGLVVDDTTAVERALDEHGVETLDTNGLDFRDPWGNRLQVVAYEEVQFTKADHVRDGMGLSDLKKSAAALAELEAKGMTPEE</sequence>
<reference evidence="2 3" key="1">
    <citation type="journal article" date="2014" name="Front. Microbiol.">
        <title>Population and genomic analysis of the genus Halorubrum.</title>
        <authorList>
            <person name="Fullmer M.S."/>
            <person name="Soucy S.M."/>
            <person name="Swithers K.S."/>
            <person name="Makkay A.M."/>
            <person name="Wheeler R."/>
            <person name="Ventosa A."/>
            <person name="Gogarten J.P."/>
            <person name="Papke R.T."/>
        </authorList>
    </citation>
    <scope>NUCLEOTIDE SEQUENCE [LARGE SCALE GENOMIC DNA]</scope>
    <source>
        <strain evidence="2 3">Ga36</strain>
    </source>
</reference>
<keyword evidence="2" id="KW-0223">Dioxygenase</keyword>
<evidence type="ECO:0000313" key="3">
    <source>
        <dbReference type="Proteomes" id="UP000215731"/>
    </source>
</evidence>
<protein>
    <submittedName>
        <fullName evidence="2">Extradiol dioxygenase</fullName>
    </submittedName>
</protein>
<keyword evidence="2" id="KW-0560">Oxidoreductase</keyword>
<dbReference type="RefSeq" id="WP_094552796.1">
    <property type="nucleotide sequence ID" value="NZ_NHOZ01000056.1"/>
</dbReference>
<dbReference type="Proteomes" id="UP000215731">
    <property type="component" value="Unassembled WGS sequence"/>
</dbReference>
<evidence type="ECO:0000259" key="1">
    <source>
        <dbReference type="PROSITE" id="PS51819"/>
    </source>
</evidence>
<dbReference type="InterPro" id="IPR029068">
    <property type="entry name" value="Glyas_Bleomycin-R_OHBP_Dase"/>
</dbReference>
<feature type="domain" description="VOC" evidence="1">
    <location>
        <begin position="12"/>
        <end position="131"/>
    </location>
</feature>
<accession>A0A256J5E7</accession>
<proteinExistence type="predicted"/>
<dbReference type="InterPro" id="IPR037523">
    <property type="entry name" value="VOC_core"/>
</dbReference>
<dbReference type="AlphaFoldDB" id="A0A256J5E7"/>
<comment type="caution">
    <text evidence="2">The sequence shown here is derived from an EMBL/GenBank/DDBJ whole genome shotgun (WGS) entry which is preliminary data.</text>
</comment>